<evidence type="ECO:0000256" key="1">
    <source>
        <dbReference type="ARBA" id="ARBA00023125"/>
    </source>
</evidence>
<feature type="region of interest" description="Disordered" evidence="2">
    <location>
        <begin position="61"/>
        <end position="81"/>
    </location>
</feature>
<keyword evidence="1" id="KW-0238">DNA-binding</keyword>
<dbReference type="Gene3D" id="1.10.260.40">
    <property type="entry name" value="lambda repressor-like DNA-binding domains"/>
    <property type="match status" value="1"/>
</dbReference>
<sequence>MTVAEQLATIRKQKGLSQAKLARETGLSASTIAMYETNRRSPDLATLKRLARALDVETEALAGQSATSQTATEEEQTVQEQTVNTELTLQVSPEEARILLAMRMSPVISNFLLSYVTATEEERERLARTWQVIRSFQTTT</sequence>
<dbReference type="Proteomes" id="UP000663505">
    <property type="component" value="Chromosome"/>
</dbReference>
<dbReference type="PROSITE" id="PS50943">
    <property type="entry name" value="HTH_CROC1"/>
    <property type="match status" value="1"/>
</dbReference>
<dbReference type="InterPro" id="IPR050807">
    <property type="entry name" value="TransReg_Diox_bact_type"/>
</dbReference>
<dbReference type="EMBL" id="CP071182">
    <property type="protein sequence ID" value="QSO46797.1"/>
    <property type="molecule type" value="Genomic_DNA"/>
</dbReference>
<name>A0A9X7VYF5_9BACL</name>
<dbReference type="RefSeq" id="WP_206656159.1">
    <property type="nucleotide sequence ID" value="NZ_CP071182.1"/>
</dbReference>
<dbReference type="CDD" id="cd00093">
    <property type="entry name" value="HTH_XRE"/>
    <property type="match status" value="1"/>
</dbReference>
<proteinExistence type="predicted"/>
<dbReference type="GO" id="GO:0005829">
    <property type="term" value="C:cytosol"/>
    <property type="evidence" value="ECO:0007669"/>
    <property type="project" value="TreeGrafter"/>
</dbReference>
<accession>A0A9X7VYF5</accession>
<reference evidence="4 5" key="1">
    <citation type="submission" date="2021-02" db="EMBL/GenBank/DDBJ databases">
        <title>Alicyclobacillus curvatus sp. nov. and Alicyclobacillus mengziensis sp. nov., two acidophilic bacteria isolated from acid mine drainage.</title>
        <authorList>
            <person name="Huang Y."/>
        </authorList>
    </citation>
    <scope>NUCLEOTIDE SEQUENCE [LARGE SCALE GENOMIC DNA]</scope>
    <source>
        <strain evidence="4 5">S30H14</strain>
    </source>
</reference>
<protein>
    <submittedName>
        <fullName evidence="4">Helix-turn-helix transcriptional regulator</fullName>
    </submittedName>
</protein>
<evidence type="ECO:0000313" key="4">
    <source>
        <dbReference type="EMBL" id="QSO46797.1"/>
    </source>
</evidence>
<dbReference type="GO" id="GO:0003677">
    <property type="term" value="F:DNA binding"/>
    <property type="evidence" value="ECO:0007669"/>
    <property type="project" value="UniProtKB-KW"/>
</dbReference>
<dbReference type="InterPro" id="IPR010982">
    <property type="entry name" value="Lambda_DNA-bd_dom_sf"/>
</dbReference>
<dbReference type="SUPFAM" id="SSF47413">
    <property type="entry name" value="lambda repressor-like DNA-binding domains"/>
    <property type="match status" value="1"/>
</dbReference>
<dbReference type="PANTHER" id="PTHR46797">
    <property type="entry name" value="HTH-TYPE TRANSCRIPTIONAL REGULATOR"/>
    <property type="match status" value="1"/>
</dbReference>
<evidence type="ECO:0000256" key="2">
    <source>
        <dbReference type="SAM" id="MobiDB-lite"/>
    </source>
</evidence>
<evidence type="ECO:0000259" key="3">
    <source>
        <dbReference type="PROSITE" id="PS50943"/>
    </source>
</evidence>
<dbReference type="PANTHER" id="PTHR46797:SF1">
    <property type="entry name" value="METHYLPHOSPHONATE SYNTHASE"/>
    <property type="match status" value="1"/>
</dbReference>
<keyword evidence="5" id="KW-1185">Reference proteome</keyword>
<dbReference type="SMART" id="SM00530">
    <property type="entry name" value="HTH_XRE"/>
    <property type="match status" value="1"/>
</dbReference>
<organism evidence="4 5">
    <name type="scientific">Alicyclobacillus mengziensis</name>
    <dbReference type="NCBI Taxonomy" id="2931921"/>
    <lineage>
        <taxon>Bacteria</taxon>
        <taxon>Bacillati</taxon>
        <taxon>Bacillota</taxon>
        <taxon>Bacilli</taxon>
        <taxon>Bacillales</taxon>
        <taxon>Alicyclobacillaceae</taxon>
        <taxon>Alicyclobacillus</taxon>
    </lineage>
</organism>
<dbReference type="Pfam" id="PF01381">
    <property type="entry name" value="HTH_3"/>
    <property type="match status" value="1"/>
</dbReference>
<dbReference type="AlphaFoldDB" id="A0A9X7VYF5"/>
<dbReference type="KEGG" id="afx:JZ786_20545"/>
<dbReference type="InterPro" id="IPR001387">
    <property type="entry name" value="Cro/C1-type_HTH"/>
</dbReference>
<evidence type="ECO:0000313" key="5">
    <source>
        <dbReference type="Proteomes" id="UP000663505"/>
    </source>
</evidence>
<feature type="domain" description="HTH cro/C1-type" evidence="3">
    <location>
        <begin position="7"/>
        <end position="61"/>
    </location>
</feature>
<dbReference type="GO" id="GO:0003700">
    <property type="term" value="F:DNA-binding transcription factor activity"/>
    <property type="evidence" value="ECO:0007669"/>
    <property type="project" value="TreeGrafter"/>
</dbReference>
<gene>
    <name evidence="4" type="ORF">JZ786_20545</name>
</gene>